<protein>
    <submittedName>
        <fullName evidence="7">Proteasome lid subunit RPN8/RPN11</fullName>
    </submittedName>
</protein>
<evidence type="ECO:0000256" key="2">
    <source>
        <dbReference type="ARBA" id="ARBA00022723"/>
    </source>
</evidence>
<evidence type="ECO:0000313" key="8">
    <source>
        <dbReference type="Proteomes" id="UP001549167"/>
    </source>
</evidence>
<dbReference type="SUPFAM" id="SSF102712">
    <property type="entry name" value="JAB1/MPN domain"/>
    <property type="match status" value="1"/>
</dbReference>
<evidence type="ECO:0000256" key="3">
    <source>
        <dbReference type="ARBA" id="ARBA00022801"/>
    </source>
</evidence>
<keyword evidence="3" id="KW-0378">Hydrolase</keyword>
<dbReference type="EMBL" id="JBEPMX010000008">
    <property type="protein sequence ID" value="MET3683736.1"/>
    <property type="molecule type" value="Genomic_DNA"/>
</dbReference>
<dbReference type="PANTHER" id="PTHR34858">
    <property type="entry name" value="CYSO-CYSTEINE PEPTIDASE"/>
    <property type="match status" value="1"/>
</dbReference>
<keyword evidence="1" id="KW-0645">Protease</keyword>
<proteinExistence type="predicted"/>
<dbReference type="Pfam" id="PF14464">
    <property type="entry name" value="Prok-JAB"/>
    <property type="match status" value="1"/>
</dbReference>
<evidence type="ECO:0000313" key="7">
    <source>
        <dbReference type="EMBL" id="MET3683736.1"/>
    </source>
</evidence>
<evidence type="ECO:0000256" key="5">
    <source>
        <dbReference type="ARBA" id="ARBA00023049"/>
    </source>
</evidence>
<keyword evidence="4" id="KW-0862">Zinc</keyword>
<dbReference type="InterPro" id="IPR037518">
    <property type="entry name" value="MPN"/>
</dbReference>
<dbReference type="GO" id="GO:0000502">
    <property type="term" value="C:proteasome complex"/>
    <property type="evidence" value="ECO:0007669"/>
    <property type="project" value="UniProtKB-KW"/>
</dbReference>
<dbReference type="InterPro" id="IPR051929">
    <property type="entry name" value="VirAsm_ModProt"/>
</dbReference>
<accession>A0ABV2KVW8</accession>
<keyword evidence="7" id="KW-0647">Proteasome</keyword>
<dbReference type="RefSeq" id="WP_354220397.1">
    <property type="nucleotide sequence ID" value="NZ_JBEPMX010000008.1"/>
</dbReference>
<dbReference type="CDD" id="cd08070">
    <property type="entry name" value="MPN_like"/>
    <property type="match status" value="1"/>
</dbReference>
<evidence type="ECO:0000259" key="6">
    <source>
        <dbReference type="PROSITE" id="PS50249"/>
    </source>
</evidence>
<reference evidence="7 8" key="1">
    <citation type="submission" date="2024-06" db="EMBL/GenBank/DDBJ databases">
        <title>Genomic Encyclopedia of Type Strains, Phase IV (KMG-IV): sequencing the most valuable type-strain genomes for metagenomic binning, comparative biology and taxonomic classification.</title>
        <authorList>
            <person name="Goeker M."/>
        </authorList>
    </citation>
    <scope>NUCLEOTIDE SEQUENCE [LARGE SCALE GENOMIC DNA]</scope>
    <source>
        <strain evidence="7 8">DSM 23520</strain>
    </source>
</reference>
<feature type="domain" description="MPN" evidence="6">
    <location>
        <begin position="6"/>
        <end position="130"/>
    </location>
</feature>
<dbReference type="PROSITE" id="PS50249">
    <property type="entry name" value="MPN"/>
    <property type="match status" value="1"/>
</dbReference>
<evidence type="ECO:0000256" key="4">
    <source>
        <dbReference type="ARBA" id="ARBA00022833"/>
    </source>
</evidence>
<sequence>MNQIQLIMPQLIYSKIIEHCRDSLPNESCGLLTGNDNHVNRFWPLDNELKSTKLYFVSKRSLEKVLTKINQTGEQVLAIYHTHPTTAPVPSYYDLQNHPDETVQMMIISFKTEPPKSKIYTIKNRLHSEGLIILKFKK</sequence>
<evidence type="ECO:0000256" key="1">
    <source>
        <dbReference type="ARBA" id="ARBA00022670"/>
    </source>
</evidence>
<keyword evidence="5" id="KW-0482">Metalloprotease</keyword>
<comment type="caution">
    <text evidence="7">The sequence shown here is derived from an EMBL/GenBank/DDBJ whole genome shotgun (WGS) entry which is preliminary data.</text>
</comment>
<dbReference type="Proteomes" id="UP001549167">
    <property type="component" value="Unassembled WGS sequence"/>
</dbReference>
<organism evidence="7 8">
    <name type="scientific">Alkalibacillus flavidus</name>
    <dbReference type="NCBI Taxonomy" id="546021"/>
    <lineage>
        <taxon>Bacteria</taxon>
        <taxon>Bacillati</taxon>
        <taxon>Bacillota</taxon>
        <taxon>Bacilli</taxon>
        <taxon>Bacillales</taxon>
        <taxon>Bacillaceae</taxon>
        <taxon>Alkalibacillus</taxon>
    </lineage>
</organism>
<keyword evidence="8" id="KW-1185">Reference proteome</keyword>
<dbReference type="InterPro" id="IPR028090">
    <property type="entry name" value="JAB_dom_prok"/>
</dbReference>
<dbReference type="PANTHER" id="PTHR34858:SF1">
    <property type="entry name" value="CYSO-CYSTEINE PEPTIDASE"/>
    <property type="match status" value="1"/>
</dbReference>
<keyword evidence="2" id="KW-0479">Metal-binding</keyword>
<gene>
    <name evidence="7" type="ORF">ABID56_001845</name>
</gene>
<dbReference type="Gene3D" id="3.40.140.10">
    <property type="entry name" value="Cytidine Deaminase, domain 2"/>
    <property type="match status" value="1"/>
</dbReference>
<name>A0ABV2KVW8_9BACI</name>